<name>A0A545VHP4_9HYPO</name>
<evidence type="ECO:0000313" key="3">
    <source>
        <dbReference type="Proteomes" id="UP000315783"/>
    </source>
</evidence>
<feature type="region of interest" description="Disordered" evidence="1">
    <location>
        <begin position="168"/>
        <end position="192"/>
    </location>
</feature>
<protein>
    <submittedName>
        <fullName evidence="2">Uncharacterized protein</fullName>
    </submittedName>
</protein>
<reference evidence="2 3" key="1">
    <citation type="journal article" date="2019" name="Appl. Microbiol. Biotechnol.">
        <title>Genome sequence of Isaria javanica and comparative genome analysis insights into family S53 peptidase evolution in fungal entomopathogens.</title>
        <authorList>
            <person name="Lin R."/>
            <person name="Zhang X."/>
            <person name="Xin B."/>
            <person name="Zou M."/>
            <person name="Gao Y."/>
            <person name="Qin F."/>
            <person name="Hu Q."/>
            <person name="Xie B."/>
            <person name="Cheng X."/>
        </authorList>
    </citation>
    <scope>NUCLEOTIDE SEQUENCE [LARGE SCALE GENOMIC DNA]</scope>
    <source>
        <strain evidence="2 3">IJ1G</strain>
    </source>
</reference>
<dbReference type="AlphaFoldDB" id="A0A545VHP4"/>
<proteinExistence type="predicted"/>
<comment type="caution">
    <text evidence="2">The sequence shown here is derived from an EMBL/GenBank/DDBJ whole genome shotgun (WGS) entry which is preliminary data.</text>
</comment>
<dbReference type="EMBL" id="SPUK01000001">
    <property type="protein sequence ID" value="TQW01244.1"/>
    <property type="molecule type" value="Genomic_DNA"/>
</dbReference>
<organism evidence="2 3">
    <name type="scientific">Cordyceps javanica</name>
    <dbReference type="NCBI Taxonomy" id="43265"/>
    <lineage>
        <taxon>Eukaryota</taxon>
        <taxon>Fungi</taxon>
        <taxon>Dikarya</taxon>
        <taxon>Ascomycota</taxon>
        <taxon>Pezizomycotina</taxon>
        <taxon>Sordariomycetes</taxon>
        <taxon>Hypocreomycetidae</taxon>
        <taxon>Hypocreales</taxon>
        <taxon>Cordycipitaceae</taxon>
        <taxon>Cordyceps</taxon>
    </lineage>
</organism>
<sequence length="192" mass="20782">MCAAKSSASRATAVSSAVSCWLHQLPKVDARLREKDVYNVDVAGRHGVADHRDAQPAGRVDVGARRRHQDPHERRVCRSGRPWRWPDGVERRVAQPPLSSWPPAETPSVALTSAPAASDFLMTLLTCREEPPVAGADPERLGAVHGRGNVVLVEVSVERLEHAAVRAGEPARVRGASEEGCDDEQHFRGQGG</sequence>
<keyword evidence="3" id="KW-1185">Reference proteome</keyword>
<evidence type="ECO:0000313" key="2">
    <source>
        <dbReference type="EMBL" id="TQW01244.1"/>
    </source>
</evidence>
<accession>A0A545VHP4</accession>
<gene>
    <name evidence="2" type="ORF">IF1G_01175</name>
</gene>
<dbReference type="Proteomes" id="UP000315783">
    <property type="component" value="Unassembled WGS sequence"/>
</dbReference>
<evidence type="ECO:0000256" key="1">
    <source>
        <dbReference type="SAM" id="MobiDB-lite"/>
    </source>
</evidence>
<feature type="region of interest" description="Disordered" evidence="1">
    <location>
        <begin position="48"/>
        <end position="79"/>
    </location>
</feature>